<dbReference type="Gene3D" id="1.20.1070.10">
    <property type="entry name" value="Rhodopsin 7-helix transmembrane proteins"/>
    <property type="match status" value="1"/>
</dbReference>
<comment type="caution">
    <text evidence="2">The sequence shown here is derived from an EMBL/GenBank/DDBJ whole genome shotgun (WGS) entry which is preliminary data.</text>
</comment>
<organism evidence="2 3">
    <name type="scientific">Ancylostoma caninum</name>
    <name type="common">Dog hookworm</name>
    <dbReference type="NCBI Taxonomy" id="29170"/>
    <lineage>
        <taxon>Eukaryota</taxon>
        <taxon>Metazoa</taxon>
        <taxon>Ecdysozoa</taxon>
        <taxon>Nematoda</taxon>
        <taxon>Chromadorea</taxon>
        <taxon>Rhabditida</taxon>
        <taxon>Rhabditina</taxon>
        <taxon>Rhabditomorpha</taxon>
        <taxon>Strongyloidea</taxon>
        <taxon>Ancylostomatidae</taxon>
        <taxon>Ancylostomatinae</taxon>
        <taxon>Ancylostoma</taxon>
    </lineage>
</organism>
<keyword evidence="1" id="KW-1133">Transmembrane helix</keyword>
<gene>
    <name evidence="2" type="ORF">ANCCAN_26215</name>
</gene>
<dbReference type="InterPro" id="IPR053326">
    <property type="entry name" value="GPCR1-like"/>
</dbReference>
<evidence type="ECO:0000256" key="1">
    <source>
        <dbReference type="SAM" id="Phobius"/>
    </source>
</evidence>
<dbReference type="STRING" id="29170.A0A368FCY6"/>
<proteinExistence type="predicted"/>
<keyword evidence="1" id="KW-0472">Membrane</keyword>
<evidence type="ECO:0000313" key="2">
    <source>
        <dbReference type="EMBL" id="RCN28047.1"/>
    </source>
</evidence>
<evidence type="ECO:0008006" key="4">
    <source>
        <dbReference type="Google" id="ProtNLM"/>
    </source>
</evidence>
<dbReference type="PANTHER" id="PTHR47632">
    <property type="entry name" value="FMRFAMIDE PEPTIDE RECEPTOR FAMILY-RELATED"/>
    <property type="match status" value="1"/>
</dbReference>
<sequence>MEIILNNPKILVYFVDLSNLLVVINGTANFFCYLCFGASFRHTLKKILSGFWKEKPKLIWTMNGNEKIPDSHHTLL</sequence>
<feature type="transmembrane region" description="Helical" evidence="1">
    <location>
        <begin position="20"/>
        <end position="40"/>
    </location>
</feature>
<dbReference type="OrthoDB" id="10011262at2759"/>
<dbReference type="EMBL" id="JOJR01003107">
    <property type="protein sequence ID" value="RCN28047.1"/>
    <property type="molecule type" value="Genomic_DNA"/>
</dbReference>
<evidence type="ECO:0000313" key="3">
    <source>
        <dbReference type="Proteomes" id="UP000252519"/>
    </source>
</evidence>
<reference evidence="2 3" key="1">
    <citation type="submission" date="2014-10" db="EMBL/GenBank/DDBJ databases">
        <title>Draft genome of the hookworm Ancylostoma caninum.</title>
        <authorList>
            <person name="Mitreva M."/>
        </authorList>
    </citation>
    <scope>NUCLEOTIDE SEQUENCE [LARGE SCALE GENOMIC DNA]</scope>
    <source>
        <strain evidence="2 3">Baltimore</strain>
    </source>
</reference>
<dbReference type="PANTHER" id="PTHR47632:SF1">
    <property type="entry name" value="G-PROTEIN COUPLED RECEPTORS FAMILY 1 PROFILE DOMAIN-CONTAINING PROTEIN"/>
    <property type="match status" value="1"/>
</dbReference>
<protein>
    <recommendedName>
        <fullName evidence="4">G-protein coupled receptors family 1 profile domain-containing protein</fullName>
    </recommendedName>
</protein>
<dbReference type="AlphaFoldDB" id="A0A368FCY6"/>
<keyword evidence="3" id="KW-1185">Reference proteome</keyword>
<name>A0A368FCY6_ANCCA</name>
<dbReference type="Proteomes" id="UP000252519">
    <property type="component" value="Unassembled WGS sequence"/>
</dbReference>
<accession>A0A368FCY6</accession>
<keyword evidence="1" id="KW-0812">Transmembrane</keyword>
<dbReference type="SUPFAM" id="SSF81321">
    <property type="entry name" value="Family A G protein-coupled receptor-like"/>
    <property type="match status" value="1"/>
</dbReference>